<evidence type="ECO:0000256" key="1">
    <source>
        <dbReference type="SAM" id="Phobius"/>
    </source>
</evidence>
<keyword evidence="3" id="KW-1185">Reference proteome</keyword>
<sequence length="386" mass="44375">MVHFAICSPLQESVFIKAIKEAMETVPVEFIEEMLLTTHAEGDVFNRMALLSNPFGSTAVNFQSKCHDTIITLQSVRLYGQTHRILQEPSFLGSTVSVMIPKYNIKTYFYYSITGDRTPSFGEPLVRALELQENLELILFNPRIDDKWIRIFASLKNLRTIVIVIKDNDDIFKLVQAVLEQGRLLTLRIWLQTDQDIELACKFLEQEQFLSLTVCFHRFEDETSIGNLWTKNKKKLAGKRVNWMSYCKMHNVTFERVTRDIRDCLRYENSDCVVEYFNPNGTLAMKDADFLEGVTWSTIYFKPSLEEGRIATEGNSSVIANPSRSQNRLVRGDDGRTECANVADERASETRRFPLFNMMADLAMSCLLLMLVLGAVNIFLNFHCHI</sequence>
<comment type="caution">
    <text evidence="2">The sequence shown here is derived from an EMBL/GenBank/DDBJ whole genome shotgun (WGS) entry which is preliminary data.</text>
</comment>
<keyword evidence="1" id="KW-1133">Transmembrane helix</keyword>
<keyword evidence="1" id="KW-0812">Transmembrane</keyword>
<name>A0A4U5MSN0_STECR</name>
<keyword evidence="1" id="KW-0472">Membrane</keyword>
<dbReference type="Proteomes" id="UP000298663">
    <property type="component" value="Unassembled WGS sequence"/>
</dbReference>
<feature type="transmembrane region" description="Helical" evidence="1">
    <location>
        <begin position="362"/>
        <end position="382"/>
    </location>
</feature>
<protein>
    <submittedName>
        <fullName evidence="2">Uncharacterized protein</fullName>
    </submittedName>
</protein>
<reference evidence="2 3" key="1">
    <citation type="journal article" date="2015" name="Genome Biol.">
        <title>Comparative genomics of Steinernema reveals deeply conserved gene regulatory networks.</title>
        <authorList>
            <person name="Dillman A.R."/>
            <person name="Macchietto M."/>
            <person name="Porter C.F."/>
            <person name="Rogers A."/>
            <person name="Williams B."/>
            <person name="Antoshechkin I."/>
            <person name="Lee M.M."/>
            <person name="Goodwin Z."/>
            <person name="Lu X."/>
            <person name="Lewis E.E."/>
            <person name="Goodrich-Blair H."/>
            <person name="Stock S.P."/>
            <person name="Adams B.J."/>
            <person name="Sternberg P.W."/>
            <person name="Mortazavi A."/>
        </authorList>
    </citation>
    <scope>NUCLEOTIDE SEQUENCE [LARGE SCALE GENOMIC DNA]</scope>
    <source>
        <strain evidence="2 3">ALL</strain>
    </source>
</reference>
<gene>
    <name evidence="2" type="ORF">L596_019936</name>
</gene>
<accession>A0A4U5MSN0</accession>
<proteinExistence type="predicted"/>
<reference evidence="2 3" key="2">
    <citation type="journal article" date="2019" name="G3 (Bethesda)">
        <title>Hybrid Assembly of the Genome of the Entomopathogenic Nematode Steinernema carpocapsae Identifies the X-Chromosome.</title>
        <authorList>
            <person name="Serra L."/>
            <person name="Macchietto M."/>
            <person name="Macias-Munoz A."/>
            <person name="McGill C.J."/>
            <person name="Rodriguez I.M."/>
            <person name="Rodriguez B."/>
            <person name="Murad R."/>
            <person name="Mortazavi A."/>
        </authorList>
    </citation>
    <scope>NUCLEOTIDE SEQUENCE [LARGE SCALE GENOMIC DNA]</scope>
    <source>
        <strain evidence="2 3">ALL</strain>
    </source>
</reference>
<dbReference type="EMBL" id="AZBU02000006">
    <property type="protein sequence ID" value="TKR72502.1"/>
    <property type="molecule type" value="Genomic_DNA"/>
</dbReference>
<dbReference type="AlphaFoldDB" id="A0A4U5MSN0"/>
<evidence type="ECO:0000313" key="3">
    <source>
        <dbReference type="Proteomes" id="UP000298663"/>
    </source>
</evidence>
<organism evidence="2 3">
    <name type="scientific">Steinernema carpocapsae</name>
    <name type="common">Entomopathogenic nematode</name>
    <dbReference type="NCBI Taxonomy" id="34508"/>
    <lineage>
        <taxon>Eukaryota</taxon>
        <taxon>Metazoa</taxon>
        <taxon>Ecdysozoa</taxon>
        <taxon>Nematoda</taxon>
        <taxon>Chromadorea</taxon>
        <taxon>Rhabditida</taxon>
        <taxon>Tylenchina</taxon>
        <taxon>Panagrolaimomorpha</taxon>
        <taxon>Strongyloidoidea</taxon>
        <taxon>Steinernematidae</taxon>
        <taxon>Steinernema</taxon>
    </lineage>
</organism>
<evidence type="ECO:0000313" key="2">
    <source>
        <dbReference type="EMBL" id="TKR72502.1"/>
    </source>
</evidence>